<comment type="caution">
    <text evidence="2">The sequence shown here is derived from an EMBL/GenBank/DDBJ whole genome shotgun (WGS) entry which is preliminary data.</text>
</comment>
<evidence type="ECO:0000313" key="2">
    <source>
        <dbReference type="EMBL" id="CZR48948.1"/>
    </source>
</evidence>
<proteinExistence type="predicted"/>
<dbReference type="EMBL" id="FJOF01000015">
    <property type="protein sequence ID" value="CZR48948.1"/>
    <property type="molecule type" value="Genomic_DNA"/>
</dbReference>
<feature type="region of interest" description="Disordered" evidence="1">
    <location>
        <begin position="90"/>
        <end position="124"/>
    </location>
</feature>
<feature type="compositionally biased region" description="Polar residues" evidence="1">
    <location>
        <begin position="178"/>
        <end position="187"/>
    </location>
</feature>
<dbReference type="Proteomes" id="UP000183971">
    <property type="component" value="Unassembled WGS sequence"/>
</dbReference>
<name>A0A1L7W905_FUSPR</name>
<accession>A0A1L7W905</accession>
<keyword evidence="3" id="KW-1185">Reference proteome</keyword>
<sequence length="353" mass="39779">MSTDEWLDRVMLIEQAVAKCRGDVAHAQSAQNEEELRAVITTMCHDIIGIIGRPQVERSLQAWSEVYPEQEGSKLIEKTSIYRHLQQKNTPWIPASEQDEIRTESQAVSLRPTPGTSSSPPSVQEMDVQNRAERLRDALCLPPIRRASADNINLSHPRYISHLPPSHQRTPQDGYYSPFTTSPTTRSNRSESPRVLPPIISFGDDIAESPVFHTPQSSRRASQVSYPASDKSIDPFQPIHYDPNPHEKAAPSLKSHPTNNMTTHGDVDQNNGTCRIPSDKKAGTTFHEIPTSLAEYLERILAAGDMPFTLAGFRDRDNYYNCPFCSENGKRNYKRSGPFADHLVRHWKSLQTQ</sequence>
<reference evidence="3" key="1">
    <citation type="journal article" date="2016" name="Genome Biol. Evol.">
        <title>Comparative 'omics' of the Fusarium fujikuroi species complex highlights differences in genetic potential and metabolite synthesis.</title>
        <authorList>
            <person name="Niehaus E.-M."/>
            <person name="Muensterkoetter M."/>
            <person name="Proctor R.H."/>
            <person name="Brown D.W."/>
            <person name="Sharon A."/>
            <person name="Idan Y."/>
            <person name="Oren-Young L."/>
            <person name="Sieber C.M."/>
            <person name="Novak O."/>
            <person name="Pencik A."/>
            <person name="Tarkowska D."/>
            <person name="Hromadova K."/>
            <person name="Freeman S."/>
            <person name="Maymon M."/>
            <person name="Elazar M."/>
            <person name="Youssef S.A."/>
            <person name="El-Shabrawy E.S.M."/>
            <person name="Shalaby A.B.A."/>
            <person name="Houterman P."/>
            <person name="Brock N.L."/>
            <person name="Burkhardt I."/>
            <person name="Tsavkelova E.A."/>
            <person name="Dickschat J.S."/>
            <person name="Galuszka P."/>
            <person name="Gueldener U."/>
            <person name="Tudzynski B."/>
        </authorList>
    </citation>
    <scope>NUCLEOTIDE SEQUENCE [LARGE SCALE GENOMIC DNA]</scope>
    <source>
        <strain evidence="3">ET1</strain>
    </source>
</reference>
<evidence type="ECO:0000313" key="3">
    <source>
        <dbReference type="Proteomes" id="UP000183971"/>
    </source>
</evidence>
<dbReference type="AlphaFoldDB" id="A0A1L7W905"/>
<dbReference type="VEuPathDB" id="FungiDB:FPRO_12388"/>
<dbReference type="RefSeq" id="XP_031089464.1">
    <property type="nucleotide sequence ID" value="XM_031224179.1"/>
</dbReference>
<dbReference type="GeneID" id="42057253"/>
<evidence type="ECO:0000256" key="1">
    <source>
        <dbReference type="SAM" id="MobiDB-lite"/>
    </source>
</evidence>
<gene>
    <name evidence="2" type="ORF">FPRO_12388</name>
</gene>
<organism evidence="2 3">
    <name type="scientific">Fusarium proliferatum (strain ET1)</name>
    <name type="common">Orchid endophyte fungus</name>
    <dbReference type="NCBI Taxonomy" id="1227346"/>
    <lineage>
        <taxon>Eukaryota</taxon>
        <taxon>Fungi</taxon>
        <taxon>Dikarya</taxon>
        <taxon>Ascomycota</taxon>
        <taxon>Pezizomycotina</taxon>
        <taxon>Sordariomycetes</taxon>
        <taxon>Hypocreomycetidae</taxon>
        <taxon>Hypocreales</taxon>
        <taxon>Nectriaceae</taxon>
        <taxon>Fusarium</taxon>
        <taxon>Fusarium fujikuroi species complex</taxon>
    </lineage>
</organism>
<feature type="compositionally biased region" description="Polar residues" evidence="1">
    <location>
        <begin position="214"/>
        <end position="226"/>
    </location>
</feature>
<feature type="region of interest" description="Disordered" evidence="1">
    <location>
        <begin position="158"/>
        <end position="229"/>
    </location>
</feature>
<feature type="compositionally biased region" description="Low complexity" evidence="1">
    <location>
        <begin position="112"/>
        <end position="122"/>
    </location>
</feature>
<protein>
    <submittedName>
        <fullName evidence="2">Uncharacterized protein</fullName>
    </submittedName>
</protein>